<proteinExistence type="predicted"/>
<protein>
    <recommendedName>
        <fullName evidence="1">GAPS4 PD-(D/E)XK nuclease domain-containing protein</fullName>
    </recommendedName>
</protein>
<accession>A0A4Q7IM72</accession>
<feature type="domain" description="GAPS4 PD-(D/E)XK nuclease" evidence="1">
    <location>
        <begin position="14"/>
        <end position="142"/>
    </location>
</feature>
<comment type="caution">
    <text evidence="2">The sequence shown here is derived from an EMBL/GenBank/DDBJ whole genome shotgun (WGS) entry which is preliminary data.</text>
</comment>
<evidence type="ECO:0000313" key="2">
    <source>
        <dbReference type="EMBL" id="RZQ53274.1"/>
    </source>
</evidence>
<evidence type="ECO:0000259" key="1">
    <source>
        <dbReference type="Pfam" id="PF26115"/>
    </source>
</evidence>
<dbReference type="RefSeq" id="WP_130255444.1">
    <property type="nucleotide sequence ID" value="NZ_PPSX01000033.1"/>
</dbReference>
<reference evidence="2 3" key="1">
    <citation type="submission" date="2018-01" db="EMBL/GenBank/DDBJ databases">
        <title>Co-occurrence of chitin degradation, pigmentation and bioactivity in marine Pseudoalteromonas.</title>
        <authorList>
            <person name="Paulsen S."/>
            <person name="Gram L."/>
            <person name="Machado H."/>
        </authorList>
    </citation>
    <scope>NUCLEOTIDE SEQUENCE [LARGE SCALE GENOMIC DNA]</scope>
    <source>
        <strain evidence="2 3">S3898</strain>
    </source>
</reference>
<dbReference type="Proteomes" id="UP000291338">
    <property type="component" value="Unassembled WGS sequence"/>
</dbReference>
<gene>
    <name evidence="2" type="ORF">C1E23_10105</name>
</gene>
<dbReference type="AlphaFoldDB" id="A0A4Q7IM72"/>
<sequence>MAETGNIETLAKLVSKDIFQWFKWKACPLTDVNWDCVLDEHTNKKTHPSDVVYYYNEPYSGKTTYINTDLKSYKKGSISSTSISKALSSLALSIECANISPSWQEKFIVDETTFGIVKGLLFLFNHDDEFDKDLEEVINEIDFDKIGIPPSVSLTLFDPLKIKLLVDIAHDLRGLAV</sequence>
<name>A0A4Q7IM72_9GAMM</name>
<organism evidence="2 3">
    <name type="scientific">Pseudoalteromonas phenolica</name>
    <dbReference type="NCBI Taxonomy" id="161398"/>
    <lineage>
        <taxon>Bacteria</taxon>
        <taxon>Pseudomonadati</taxon>
        <taxon>Pseudomonadota</taxon>
        <taxon>Gammaproteobacteria</taxon>
        <taxon>Alteromonadales</taxon>
        <taxon>Pseudoalteromonadaceae</taxon>
        <taxon>Pseudoalteromonas</taxon>
    </lineage>
</organism>
<dbReference type="Pfam" id="PF26115">
    <property type="entry name" value="PDDEXK_GAPS4"/>
    <property type="match status" value="1"/>
</dbReference>
<dbReference type="EMBL" id="PPSX01000033">
    <property type="protein sequence ID" value="RZQ53274.1"/>
    <property type="molecule type" value="Genomic_DNA"/>
</dbReference>
<evidence type="ECO:0000313" key="3">
    <source>
        <dbReference type="Proteomes" id="UP000291338"/>
    </source>
</evidence>
<dbReference type="InterPro" id="IPR058873">
    <property type="entry name" value="PDDEXK_GAPS4"/>
</dbReference>